<geneLocation type="plasmid" evidence="1 2">
    <name>pRX1</name>
</geneLocation>
<accession>A0ABZ0HX37</accession>
<dbReference type="InterPro" id="IPR036249">
    <property type="entry name" value="Thioredoxin-like_sf"/>
</dbReference>
<dbReference type="SUPFAM" id="SSF52833">
    <property type="entry name" value="Thioredoxin-like"/>
    <property type="match status" value="1"/>
</dbReference>
<protein>
    <recommendedName>
        <fullName evidence="3">Thiol:disulfide interchange protein DsbG</fullName>
    </recommendedName>
</protein>
<keyword evidence="2" id="KW-1185">Reference proteome</keyword>
<dbReference type="Gene3D" id="3.40.30.10">
    <property type="entry name" value="Glutaredoxin"/>
    <property type="match status" value="1"/>
</dbReference>
<proteinExistence type="predicted"/>
<keyword evidence="1" id="KW-0614">Plasmid</keyword>
<name>A0ABZ0HX37_9HYPH</name>
<evidence type="ECO:0000313" key="2">
    <source>
        <dbReference type="Proteomes" id="UP001626536"/>
    </source>
</evidence>
<dbReference type="Gene3D" id="3.10.450.70">
    <property type="entry name" value="Disulphide bond isomerase, DsbC/G, N-terminal"/>
    <property type="match status" value="2"/>
</dbReference>
<dbReference type="PANTHER" id="PTHR35272:SF3">
    <property type="entry name" value="THIOL:DISULFIDE INTERCHANGE PROTEIN DSBC"/>
    <property type="match status" value="1"/>
</dbReference>
<evidence type="ECO:0000313" key="1">
    <source>
        <dbReference type="EMBL" id="WOJ91798.1"/>
    </source>
</evidence>
<sequence length="346" mass="35587">MKAATLGIAEKGVFGDPAPSSVYDSAQNAKAGAESPLSPIADVDKSPVLGHIAESGATFHELGVSHGLRGVLARHGEQFMVLQVTPDGEAAVAGVQTDLSVLKLRLIAGGQVTDLGSSHGLQGLFVRNGSQFQVLYATPDGERTIPGVMWDAKGVNVTRTQVASIAGAVPTVVVGKDVDGGATPGGVKKAAIDVVAETAFGTLGSASAPRLWVFIDPLCSYSVKAMQALQAFVSKGQVQVAVIPVSLLDYEDQGRSTPAALAMLSKPADLMALAWMRGDLNGPAASESAPKLNANMAAAEAIGLRGTPTLIWRKANGSEGRLDGLPEDWNAVISSMGGENHADFAR</sequence>
<reference evidence="1 2" key="1">
    <citation type="submission" date="2023-10" db="EMBL/GenBank/DDBJ databases">
        <title>Novel methanotroph of the genus Methylocapsa from a subarctic wetland.</title>
        <authorList>
            <person name="Belova S.E."/>
            <person name="Oshkin I.Y."/>
            <person name="Miroshnikov K."/>
            <person name="Dedysh S.N."/>
        </authorList>
    </citation>
    <scope>NUCLEOTIDE SEQUENCE [LARGE SCALE GENOMIC DNA]</scope>
    <source>
        <strain evidence="1 2">RX1</strain>
        <plasmid evidence="1 2">pRX1</plasmid>
    </source>
</reference>
<dbReference type="EMBL" id="CP136863">
    <property type="protein sequence ID" value="WOJ91798.1"/>
    <property type="molecule type" value="Genomic_DNA"/>
</dbReference>
<dbReference type="InterPro" id="IPR009094">
    <property type="entry name" value="DiS-bond_isomerase_DsbC/G_N_sf"/>
</dbReference>
<dbReference type="InterPro" id="IPR051470">
    <property type="entry name" value="Thiol:disulfide_interchange"/>
</dbReference>
<evidence type="ECO:0008006" key="3">
    <source>
        <dbReference type="Google" id="ProtNLM"/>
    </source>
</evidence>
<dbReference type="Proteomes" id="UP001626536">
    <property type="component" value="Plasmid pRX1"/>
</dbReference>
<dbReference type="RefSeq" id="WP_318655225.1">
    <property type="nucleotide sequence ID" value="NZ_CP136863.1"/>
</dbReference>
<organism evidence="1 2">
    <name type="scientific">Methylocapsa polymorpha</name>
    <dbReference type="NCBI Taxonomy" id="3080828"/>
    <lineage>
        <taxon>Bacteria</taxon>
        <taxon>Pseudomonadati</taxon>
        <taxon>Pseudomonadota</taxon>
        <taxon>Alphaproteobacteria</taxon>
        <taxon>Hyphomicrobiales</taxon>
        <taxon>Beijerinckiaceae</taxon>
        <taxon>Methylocapsa</taxon>
    </lineage>
</organism>
<gene>
    <name evidence="1" type="ORF">RZS28_18895</name>
</gene>
<dbReference type="PANTHER" id="PTHR35272">
    <property type="entry name" value="THIOL:DISULFIDE INTERCHANGE PROTEIN DSBC-RELATED"/>
    <property type="match status" value="1"/>
</dbReference>
<dbReference type="SUPFAM" id="SSF54423">
    <property type="entry name" value="DsbC/DsbG N-terminal domain-like"/>
    <property type="match status" value="1"/>
</dbReference>